<dbReference type="PANTHER" id="PTHR31900:SF34">
    <property type="entry name" value="EMB|CAB62440.1-RELATED"/>
    <property type="match status" value="1"/>
</dbReference>
<accession>A0ABQ7YX39</accession>
<evidence type="ECO:0000259" key="1">
    <source>
        <dbReference type="PROSITE" id="PS50181"/>
    </source>
</evidence>
<organism evidence="2 3">
    <name type="scientific">Brassica napus</name>
    <name type="common">Rape</name>
    <dbReference type="NCBI Taxonomy" id="3708"/>
    <lineage>
        <taxon>Eukaryota</taxon>
        <taxon>Viridiplantae</taxon>
        <taxon>Streptophyta</taxon>
        <taxon>Embryophyta</taxon>
        <taxon>Tracheophyta</taxon>
        <taxon>Spermatophyta</taxon>
        <taxon>Magnoliopsida</taxon>
        <taxon>eudicotyledons</taxon>
        <taxon>Gunneridae</taxon>
        <taxon>Pentapetalae</taxon>
        <taxon>rosids</taxon>
        <taxon>malvids</taxon>
        <taxon>Brassicales</taxon>
        <taxon>Brassicaceae</taxon>
        <taxon>Brassiceae</taxon>
        <taxon>Brassica</taxon>
    </lineage>
</organism>
<dbReference type="InterPro" id="IPR036047">
    <property type="entry name" value="F-box-like_dom_sf"/>
</dbReference>
<dbReference type="EMBL" id="JAGKQM010000016">
    <property type="protein sequence ID" value="KAH0872497.1"/>
    <property type="molecule type" value="Genomic_DNA"/>
</dbReference>
<dbReference type="SUPFAM" id="SSF81383">
    <property type="entry name" value="F-box domain"/>
    <property type="match status" value="2"/>
</dbReference>
<dbReference type="InterPro" id="IPR001810">
    <property type="entry name" value="F-box_dom"/>
</dbReference>
<dbReference type="PROSITE" id="PS50181">
    <property type="entry name" value="FBOX"/>
    <property type="match status" value="2"/>
</dbReference>
<dbReference type="Pfam" id="PF07723">
    <property type="entry name" value="LRR_2"/>
    <property type="match status" value="2"/>
</dbReference>
<gene>
    <name evidence="2" type="ORF">HID58_069859</name>
</gene>
<keyword evidence="3" id="KW-1185">Reference proteome</keyword>
<feature type="domain" description="F-box" evidence="1">
    <location>
        <begin position="407"/>
        <end position="453"/>
    </location>
</feature>
<dbReference type="InterPro" id="IPR032675">
    <property type="entry name" value="LRR_dom_sf"/>
</dbReference>
<proteinExistence type="predicted"/>
<dbReference type="SMART" id="SM00256">
    <property type="entry name" value="FBOX"/>
    <property type="match status" value="2"/>
</dbReference>
<dbReference type="Proteomes" id="UP000824890">
    <property type="component" value="Unassembled WGS sequence"/>
</dbReference>
<dbReference type="SUPFAM" id="SSF52058">
    <property type="entry name" value="L domain-like"/>
    <property type="match status" value="2"/>
</dbReference>
<dbReference type="Gene3D" id="3.80.10.10">
    <property type="entry name" value="Ribonuclease Inhibitor"/>
    <property type="match status" value="2"/>
</dbReference>
<comment type="caution">
    <text evidence="2">The sequence shown here is derived from an EMBL/GenBank/DDBJ whole genome shotgun (WGS) entry which is preliminary data.</text>
</comment>
<dbReference type="Gene3D" id="1.20.1280.50">
    <property type="match status" value="2"/>
</dbReference>
<dbReference type="SMART" id="SM00579">
    <property type="entry name" value="FBD"/>
    <property type="match status" value="1"/>
</dbReference>
<evidence type="ECO:0000313" key="3">
    <source>
        <dbReference type="Proteomes" id="UP000824890"/>
    </source>
</evidence>
<dbReference type="PANTHER" id="PTHR31900">
    <property type="entry name" value="F-BOX/RNI SUPERFAMILY PROTEIN-RELATED"/>
    <property type="match status" value="1"/>
</dbReference>
<sequence>MRNQIRRRGTRRNPIRRRDTVSEIPDELLLTILSFLPSKDVVATSAISKRWKSLWKEVKTFRYDDSYPLTFNMFALFIRSRSSVDILQLKLNPGFSRTNINPLVKDAVARSLRELRIEMLYISFELPQCLYFYPQLETLILQKLSLVDIPSNVSLIGVKKLHILSVRFSSDESVIKLLSICPLLEDLVVRRSLYTNVMIFTIDVPTLKNLCIYNSWKSRPEGVHGFVVNAPSLRCFNIKDSFSNYLRFGNMPELVKASVNISPYLHLATSFLFLDHLELFSCPSQWCNLLKDAPILRVLKLYQKHSQSNDVTYSWNQPISVPECLIASSGDNGTDQEREAAKYILRNASCLKKASFYSKSARKHDILKELESVARGSKTCMLGLFLGDENLVIVKAMRNQNRRSPRGDKISEFPDELLLKILSFLPSKDVVATSAISKRWKSLWKEVNTFRYDATPPYPRTCQMFDLFIRSRSNVESLQLKLNPNNSIQDIRDLVNDAASRSLRELRIEMIYKSFEFPQSLYLYPQLETLILEKLSLVDIPPNVSLIGLKKLNLLSVRFSNDESTYTNVMVFTIDVPTLKCLSIDNTSGESRPEGVHGFVINAPSLRCFSIKDTFSNYVRFGDMPELVKASVNIICDQPILTAREKVQSTSSKI</sequence>
<evidence type="ECO:0000313" key="2">
    <source>
        <dbReference type="EMBL" id="KAH0872497.1"/>
    </source>
</evidence>
<feature type="domain" description="F-box" evidence="1">
    <location>
        <begin position="18"/>
        <end position="64"/>
    </location>
</feature>
<dbReference type="InterPro" id="IPR053781">
    <property type="entry name" value="F-box_AtFBL13-like"/>
</dbReference>
<dbReference type="CDD" id="cd22160">
    <property type="entry name" value="F-box_AtFBL13-like"/>
    <property type="match status" value="2"/>
</dbReference>
<dbReference type="Pfam" id="PF00646">
    <property type="entry name" value="F-box"/>
    <property type="match status" value="2"/>
</dbReference>
<reference evidence="2 3" key="1">
    <citation type="submission" date="2021-05" db="EMBL/GenBank/DDBJ databases">
        <title>Genome Assembly of Synthetic Allotetraploid Brassica napus Reveals Homoeologous Exchanges between Subgenomes.</title>
        <authorList>
            <person name="Davis J.T."/>
        </authorList>
    </citation>
    <scope>NUCLEOTIDE SEQUENCE [LARGE SCALE GENOMIC DNA]</scope>
    <source>
        <strain evidence="3">cv. Da-Ae</strain>
        <tissue evidence="2">Seedling</tissue>
    </source>
</reference>
<dbReference type="InterPro" id="IPR006566">
    <property type="entry name" value="FBD"/>
</dbReference>
<protein>
    <recommendedName>
        <fullName evidence="1">F-box domain-containing protein</fullName>
    </recommendedName>
</protein>
<dbReference type="Pfam" id="PF08387">
    <property type="entry name" value="FBD"/>
    <property type="match status" value="1"/>
</dbReference>
<dbReference type="InterPro" id="IPR050232">
    <property type="entry name" value="FBL13/AtMIF1-like"/>
</dbReference>
<dbReference type="InterPro" id="IPR013101">
    <property type="entry name" value="LRR_PRU1-like"/>
</dbReference>
<name>A0ABQ7YX39_BRANA</name>